<reference evidence="2 3" key="1">
    <citation type="submission" date="2008-10" db="EMBL/GenBank/DDBJ databases">
        <title>Draft genome sequence of Bifidobacterium catenulatum (DSM 16992).</title>
        <authorList>
            <person name="Sudarsanam P."/>
            <person name="Ley R."/>
            <person name="Guruge J."/>
            <person name="Turnbaugh P.J."/>
            <person name="Mahowald M."/>
            <person name="Liep D."/>
            <person name="Gordon J."/>
        </authorList>
    </citation>
    <scope>NUCLEOTIDE SEQUENCE [LARGE SCALE GENOMIC DNA]</scope>
    <source>
        <strain evidence="2 3">DSM 16992</strain>
    </source>
</reference>
<sequence length="78" mass="8428">MGTNKLNSQYLGKAMKFAIKQAGFTQDEAGIKAGIPRNSLNRKLNGGTFNFDELVRIGQVTGRKLSDIIKDAEALADA</sequence>
<dbReference type="SUPFAM" id="SSF47413">
    <property type="entry name" value="lambda repressor-like DNA-binding domains"/>
    <property type="match status" value="1"/>
</dbReference>
<dbReference type="GO" id="GO:0003677">
    <property type="term" value="F:DNA binding"/>
    <property type="evidence" value="ECO:0007669"/>
    <property type="project" value="InterPro"/>
</dbReference>
<dbReference type="CDD" id="cd00093">
    <property type="entry name" value="HTH_XRE"/>
    <property type="match status" value="1"/>
</dbReference>
<dbReference type="eggNOG" id="ENOG5031YQM">
    <property type="taxonomic scope" value="Bacteria"/>
</dbReference>
<evidence type="ECO:0000259" key="1">
    <source>
        <dbReference type="PROSITE" id="PS50943"/>
    </source>
</evidence>
<dbReference type="InterPro" id="IPR001387">
    <property type="entry name" value="Cro/C1-type_HTH"/>
</dbReference>
<proteinExistence type="predicted"/>
<organism evidence="2 3">
    <name type="scientific">Bifidobacterium catenulatum DSM 16992 = JCM 1194 = LMG 11043</name>
    <dbReference type="NCBI Taxonomy" id="566552"/>
    <lineage>
        <taxon>Bacteria</taxon>
        <taxon>Bacillati</taxon>
        <taxon>Actinomycetota</taxon>
        <taxon>Actinomycetes</taxon>
        <taxon>Bifidobacteriales</taxon>
        <taxon>Bifidobacteriaceae</taxon>
        <taxon>Bifidobacterium</taxon>
    </lineage>
</organism>
<accession>B6XUU3</accession>
<feature type="domain" description="HTH cro/C1-type" evidence="1">
    <location>
        <begin position="15"/>
        <end position="68"/>
    </location>
</feature>
<dbReference type="PROSITE" id="PS50943">
    <property type="entry name" value="HTH_CROC1"/>
    <property type="match status" value="1"/>
</dbReference>
<dbReference type="InterPro" id="IPR010982">
    <property type="entry name" value="Lambda_DNA-bd_dom_sf"/>
</dbReference>
<dbReference type="AlphaFoldDB" id="B6XUU3"/>
<evidence type="ECO:0000313" key="3">
    <source>
        <dbReference type="Proteomes" id="UP000003882"/>
    </source>
</evidence>
<dbReference type="EMBL" id="ABXY01000011">
    <property type="protein sequence ID" value="EEB21929.1"/>
    <property type="molecule type" value="Genomic_DNA"/>
</dbReference>
<dbReference type="Proteomes" id="UP000003882">
    <property type="component" value="Unassembled WGS sequence"/>
</dbReference>
<gene>
    <name evidence="2" type="ORF">BIFCAT_00899</name>
</gene>
<dbReference type="Gene3D" id="1.10.260.40">
    <property type="entry name" value="lambda repressor-like DNA-binding domains"/>
    <property type="match status" value="1"/>
</dbReference>
<comment type="caution">
    <text evidence="2">The sequence shown here is derived from an EMBL/GenBank/DDBJ whole genome shotgun (WGS) entry which is preliminary data.</text>
</comment>
<name>B6XUU3_9BIFI</name>
<evidence type="ECO:0000313" key="2">
    <source>
        <dbReference type="EMBL" id="EEB21929.1"/>
    </source>
</evidence>
<reference evidence="2 3" key="2">
    <citation type="submission" date="2008-10" db="EMBL/GenBank/DDBJ databases">
        <authorList>
            <person name="Fulton L."/>
            <person name="Clifton S."/>
            <person name="Fulton B."/>
            <person name="Xu J."/>
            <person name="Minx P."/>
            <person name="Pepin K.H."/>
            <person name="Johnson M."/>
            <person name="Bhonagiri V."/>
            <person name="Nash W.E."/>
            <person name="Mardis E.R."/>
            <person name="Wilson R.K."/>
        </authorList>
    </citation>
    <scope>NUCLEOTIDE SEQUENCE [LARGE SCALE GENOMIC DNA]</scope>
    <source>
        <strain evidence="2 3">DSM 16992</strain>
    </source>
</reference>
<protein>
    <recommendedName>
        <fullName evidence="1">HTH cro/C1-type domain-containing protein</fullName>
    </recommendedName>
</protein>